<feature type="domain" description="N-(5'phosphoribosyl) anthranilate isomerase (PRAI)" evidence="10">
    <location>
        <begin position="17"/>
        <end position="230"/>
    </location>
</feature>
<keyword evidence="6 9" id="KW-0822">Tryptophan biosynthesis</keyword>
<dbReference type="InterPro" id="IPR011060">
    <property type="entry name" value="RibuloseP-bd_barrel"/>
</dbReference>
<accession>A0ABM8WVY6</accession>
<keyword evidence="7 9" id="KW-0057">Aromatic amino acid biosynthesis</keyword>
<evidence type="ECO:0000259" key="10">
    <source>
        <dbReference type="Pfam" id="PF00697"/>
    </source>
</evidence>
<dbReference type="InterPro" id="IPR044643">
    <property type="entry name" value="TrpF_fam"/>
</dbReference>
<proteinExistence type="inferred from homology"/>
<sequence>MTQPERADAAAPARTRIKICGLTREEDVRAAVDAGADAIGLVFYPPSPRYVDLAHAAELAEAAGPFVSVVGLFVNADMEEVAHVAERVPLTLLQFHGDETPQYCTQTAQRCRLPFLRAARVRPGLDLIEFAGQYRDAAGLLLDAFVEGYGGGGHVFDWTLIPPAWLASNHPPTGNPNASGAPRIVLSGGLNAQNVAGAIERVRPYAVDVSSGVEAAKGVKDHARIAAFVRAVRSAEAG</sequence>
<dbReference type="Pfam" id="PF00697">
    <property type="entry name" value="PRAI"/>
    <property type="match status" value="1"/>
</dbReference>
<dbReference type="EC" id="5.3.1.24" evidence="3 9"/>
<evidence type="ECO:0000256" key="9">
    <source>
        <dbReference type="HAMAP-Rule" id="MF_00135"/>
    </source>
</evidence>
<comment type="catalytic activity">
    <reaction evidence="1 9">
        <text>N-(5-phospho-beta-D-ribosyl)anthranilate = 1-(2-carboxyphenylamino)-1-deoxy-D-ribulose 5-phosphate</text>
        <dbReference type="Rhea" id="RHEA:21540"/>
        <dbReference type="ChEBI" id="CHEBI:18277"/>
        <dbReference type="ChEBI" id="CHEBI:58613"/>
        <dbReference type="EC" id="5.3.1.24"/>
    </reaction>
</comment>
<organism evidence="11 12">
    <name type="scientific">Cupriavidus laharis</name>
    <dbReference type="NCBI Taxonomy" id="151654"/>
    <lineage>
        <taxon>Bacteria</taxon>
        <taxon>Pseudomonadati</taxon>
        <taxon>Pseudomonadota</taxon>
        <taxon>Betaproteobacteria</taxon>
        <taxon>Burkholderiales</taxon>
        <taxon>Burkholderiaceae</taxon>
        <taxon>Cupriavidus</taxon>
    </lineage>
</organism>
<evidence type="ECO:0000313" key="11">
    <source>
        <dbReference type="EMBL" id="CAG9171648.1"/>
    </source>
</evidence>
<evidence type="ECO:0000256" key="3">
    <source>
        <dbReference type="ARBA" id="ARBA00012572"/>
    </source>
</evidence>
<dbReference type="InterPro" id="IPR001240">
    <property type="entry name" value="PRAI_dom"/>
</dbReference>
<dbReference type="InterPro" id="IPR013785">
    <property type="entry name" value="Aldolase_TIM"/>
</dbReference>
<evidence type="ECO:0000313" key="12">
    <source>
        <dbReference type="Proteomes" id="UP000727654"/>
    </source>
</evidence>
<evidence type="ECO:0000256" key="5">
    <source>
        <dbReference type="ARBA" id="ARBA00022605"/>
    </source>
</evidence>
<dbReference type="NCBIfam" id="NF002298">
    <property type="entry name" value="PRK01222.1-4"/>
    <property type="match status" value="1"/>
</dbReference>
<evidence type="ECO:0000256" key="1">
    <source>
        <dbReference type="ARBA" id="ARBA00001164"/>
    </source>
</evidence>
<dbReference type="PANTHER" id="PTHR42894:SF1">
    <property type="entry name" value="N-(5'-PHOSPHORIBOSYL)ANTHRANILATE ISOMERASE"/>
    <property type="match status" value="1"/>
</dbReference>
<dbReference type="PANTHER" id="PTHR42894">
    <property type="entry name" value="N-(5'-PHOSPHORIBOSYL)ANTHRANILATE ISOMERASE"/>
    <property type="match status" value="1"/>
</dbReference>
<dbReference type="SUPFAM" id="SSF51366">
    <property type="entry name" value="Ribulose-phoshate binding barrel"/>
    <property type="match status" value="1"/>
</dbReference>
<dbReference type="RefSeq" id="WP_224079645.1">
    <property type="nucleotide sequence ID" value="NZ_CAJZAI010000004.1"/>
</dbReference>
<evidence type="ECO:0000256" key="2">
    <source>
        <dbReference type="ARBA" id="ARBA00004664"/>
    </source>
</evidence>
<evidence type="ECO:0000256" key="6">
    <source>
        <dbReference type="ARBA" id="ARBA00022822"/>
    </source>
</evidence>
<evidence type="ECO:0000256" key="7">
    <source>
        <dbReference type="ARBA" id="ARBA00023141"/>
    </source>
</evidence>
<comment type="caution">
    <text evidence="11">The sequence shown here is derived from an EMBL/GenBank/DDBJ whole genome shotgun (WGS) entry which is preliminary data.</text>
</comment>
<dbReference type="EMBL" id="CAJZAI010000004">
    <property type="protein sequence ID" value="CAG9171648.1"/>
    <property type="molecule type" value="Genomic_DNA"/>
</dbReference>
<dbReference type="HAMAP" id="MF_00135">
    <property type="entry name" value="PRAI"/>
    <property type="match status" value="1"/>
</dbReference>
<dbReference type="Proteomes" id="UP000727654">
    <property type="component" value="Unassembled WGS sequence"/>
</dbReference>
<dbReference type="CDD" id="cd00405">
    <property type="entry name" value="PRAI"/>
    <property type="match status" value="1"/>
</dbReference>
<evidence type="ECO:0000256" key="4">
    <source>
        <dbReference type="ARBA" id="ARBA00022272"/>
    </source>
</evidence>
<comment type="pathway">
    <text evidence="2 9">Amino-acid biosynthesis; L-tryptophan biosynthesis; L-tryptophan from chorismate: step 3/5.</text>
</comment>
<comment type="similarity">
    <text evidence="9">Belongs to the TrpF family.</text>
</comment>
<keyword evidence="12" id="KW-1185">Reference proteome</keyword>
<evidence type="ECO:0000256" key="8">
    <source>
        <dbReference type="ARBA" id="ARBA00023235"/>
    </source>
</evidence>
<gene>
    <name evidence="9 11" type="primary">trpF</name>
    <name evidence="11" type="ORF">LMG23992_01999</name>
</gene>
<dbReference type="Gene3D" id="3.20.20.70">
    <property type="entry name" value="Aldolase class I"/>
    <property type="match status" value="1"/>
</dbReference>
<keyword evidence="5 9" id="KW-0028">Amino-acid biosynthesis</keyword>
<keyword evidence="8 9" id="KW-0413">Isomerase</keyword>
<dbReference type="GO" id="GO:0004640">
    <property type="term" value="F:phosphoribosylanthranilate isomerase activity"/>
    <property type="evidence" value="ECO:0007669"/>
    <property type="project" value="UniProtKB-EC"/>
</dbReference>
<reference evidence="11 12" key="1">
    <citation type="submission" date="2021-08" db="EMBL/GenBank/DDBJ databases">
        <authorList>
            <person name="Peeters C."/>
        </authorList>
    </citation>
    <scope>NUCLEOTIDE SEQUENCE [LARGE SCALE GENOMIC DNA]</scope>
    <source>
        <strain evidence="11 12">LMG 23992</strain>
    </source>
</reference>
<name>A0ABM8WVY6_9BURK</name>
<protein>
    <recommendedName>
        <fullName evidence="4 9">N-(5'-phosphoribosyl)anthranilate isomerase</fullName>
        <shortName evidence="9">PRAI</shortName>
        <ecNumber evidence="3 9">5.3.1.24</ecNumber>
    </recommendedName>
</protein>
<dbReference type="NCBIfam" id="NF002299">
    <property type="entry name" value="PRK01222.1-6"/>
    <property type="match status" value="1"/>
</dbReference>